<dbReference type="CDD" id="cd16010">
    <property type="entry name" value="iPGM"/>
    <property type="match status" value="1"/>
</dbReference>
<dbReference type="UniPathway" id="UPA00109">
    <property type="reaction ID" value="UER00186"/>
</dbReference>
<feature type="binding site" evidence="9 12">
    <location>
        <begin position="150"/>
        <end position="151"/>
    </location>
    <ligand>
        <name>substrate</name>
    </ligand>
</feature>
<dbReference type="AlphaFoldDB" id="A0A0C1QIX3"/>
<dbReference type="STRING" id="86105.NF27_JF00310"/>
<evidence type="ECO:0000259" key="15">
    <source>
        <dbReference type="Pfam" id="PF06415"/>
    </source>
</evidence>
<comment type="caution">
    <text evidence="16">The sequence shown here is derived from an EMBL/GenBank/DDBJ whole genome shotgun (WGS) entry which is preliminary data.</text>
</comment>
<name>A0A0C1QIX3_9RICK</name>
<feature type="domain" description="BPG-independent PGAM N-terminal" evidence="15">
    <location>
        <begin position="80"/>
        <end position="286"/>
    </location>
</feature>
<evidence type="ECO:0000256" key="2">
    <source>
        <dbReference type="ARBA" id="ARBA00002315"/>
    </source>
</evidence>
<dbReference type="FunFam" id="3.40.1450.10:FF:000002">
    <property type="entry name" value="2,3-bisphosphoglycerate-independent phosphoglycerate mutase"/>
    <property type="match status" value="1"/>
</dbReference>
<feature type="binding site" evidence="9 13">
    <location>
        <position position="433"/>
    </location>
    <ligand>
        <name>Mn(2+)</name>
        <dbReference type="ChEBI" id="CHEBI:29035"/>
        <label>2</label>
    </ligand>
</feature>
<comment type="catalytic activity">
    <reaction evidence="1 9">
        <text>(2R)-2-phosphoglycerate = (2R)-3-phosphoglycerate</text>
        <dbReference type="Rhea" id="RHEA:15901"/>
        <dbReference type="ChEBI" id="CHEBI:58272"/>
        <dbReference type="ChEBI" id="CHEBI:58289"/>
        <dbReference type="EC" id="5.4.2.12"/>
    </reaction>
</comment>
<feature type="binding site" evidence="9 12">
    <location>
        <position position="121"/>
    </location>
    <ligand>
        <name>substrate</name>
    </ligand>
</feature>
<dbReference type="GO" id="GO:0006007">
    <property type="term" value="P:glucose catabolic process"/>
    <property type="evidence" value="ECO:0007669"/>
    <property type="project" value="InterPro"/>
</dbReference>
<dbReference type="PIRSF" id="PIRSF001492">
    <property type="entry name" value="IPGAM"/>
    <property type="match status" value="1"/>
</dbReference>
<evidence type="ECO:0000256" key="12">
    <source>
        <dbReference type="PIRSR" id="PIRSR001492-2"/>
    </source>
</evidence>
<feature type="binding site" evidence="9 12">
    <location>
        <position position="183"/>
    </location>
    <ligand>
        <name>substrate</name>
    </ligand>
</feature>
<comment type="function">
    <text evidence="2 9">Catalyzes the interconversion of 2-phosphoglycerate and 3-phosphoglycerate.</text>
</comment>
<keyword evidence="7 9" id="KW-0464">Manganese</keyword>
<dbReference type="SUPFAM" id="SSF53649">
    <property type="entry name" value="Alkaline phosphatase-like"/>
    <property type="match status" value="1"/>
</dbReference>
<evidence type="ECO:0000256" key="13">
    <source>
        <dbReference type="PIRSR" id="PIRSR001492-3"/>
    </source>
</evidence>
<evidence type="ECO:0000256" key="10">
    <source>
        <dbReference type="NCBIfam" id="TIGR01307"/>
    </source>
</evidence>
<keyword evidence="17" id="KW-1185">Reference proteome</keyword>
<dbReference type="InterPro" id="IPR005995">
    <property type="entry name" value="Pgm_bpd_ind"/>
</dbReference>
<dbReference type="Pfam" id="PF01676">
    <property type="entry name" value="Metalloenzyme"/>
    <property type="match status" value="1"/>
</dbReference>
<organism evidence="16 17">
    <name type="scientific">Candidatus Jidaibacter acanthamoebae</name>
    <dbReference type="NCBI Taxonomy" id="86105"/>
    <lineage>
        <taxon>Bacteria</taxon>
        <taxon>Pseudomonadati</taxon>
        <taxon>Pseudomonadota</taxon>
        <taxon>Alphaproteobacteria</taxon>
        <taxon>Rickettsiales</taxon>
        <taxon>Candidatus Midichloriaceae</taxon>
        <taxon>Candidatus Jidaibacter</taxon>
    </lineage>
</organism>
<comment type="pathway">
    <text evidence="3 9">Carbohydrate degradation; glycolysis; pyruvate from D-glyceraldehyde 3-phosphate: step 3/5.</text>
</comment>
<comment type="cofactor">
    <cofactor evidence="9">
        <name>Mn(2+)</name>
        <dbReference type="ChEBI" id="CHEBI:29035"/>
    </cofactor>
    <text evidence="9">Binds 2 manganese ions per subunit.</text>
</comment>
<feature type="binding site" evidence="9 12">
    <location>
        <position position="177"/>
    </location>
    <ligand>
        <name>substrate</name>
    </ligand>
</feature>
<evidence type="ECO:0000256" key="5">
    <source>
        <dbReference type="ARBA" id="ARBA00022723"/>
    </source>
</evidence>
<evidence type="ECO:0000256" key="4">
    <source>
        <dbReference type="ARBA" id="ARBA00008819"/>
    </source>
</evidence>
<dbReference type="PANTHER" id="PTHR31637:SF0">
    <property type="entry name" value="2,3-BISPHOSPHOGLYCERATE-INDEPENDENT PHOSPHOGLYCERATE MUTASE"/>
    <property type="match status" value="1"/>
</dbReference>
<dbReference type="GO" id="GO:0005829">
    <property type="term" value="C:cytosol"/>
    <property type="evidence" value="ECO:0007669"/>
    <property type="project" value="TreeGrafter"/>
</dbReference>
<dbReference type="GO" id="GO:0004619">
    <property type="term" value="F:phosphoglycerate mutase activity"/>
    <property type="evidence" value="ECO:0007669"/>
    <property type="project" value="UniProtKB-UniRule"/>
</dbReference>
<sequence>MTTRILLVLDGWGYNPSPKYNAILGADTPNYSYILQNYPHSLIETSGLDVGLPEGQMGNSEVGHMTIGSGRVMFQDLPKINHAIESKQLEDNEALKELIATLKENGGTCHIIGLISDGGVHSHIDHIVALNKILRKHNIKVLIHAITDGRDTPPKCAQGYINFITQAGLEIASISGRFYAMDRDKRWDRIELSYNAIIKAQAPKFNTPQEVIEQSYTQDISDEFIIPHVENNYQGIKENDAILMANFRADRVRQILTALVEEDFKDFPRGNKVKLASVVGMTEYSEELNRYLSTLFPAENITYTLGEVISKHGMRQLRIAETEKYAHVTFFLSGGREEPFEGEERILVPSPKVKTYDLAPQMSVYDVTDKLIEAIKSRSYNLICVNFANADMVGHSGNIEATVKAIEAIDDCLGKILIVIQETDSEMLITADHGNAELMKNPDTLEPFTSHTLFKVPLIYIGEKNIKLKDGALSDIAPTLLELIDIRKPKEMTGNSLITFFP</sequence>
<dbReference type="NCBIfam" id="TIGR01307">
    <property type="entry name" value="pgm_bpd_ind"/>
    <property type="match status" value="1"/>
</dbReference>
<dbReference type="RefSeq" id="WP_039459329.1">
    <property type="nucleotide sequence ID" value="NZ_JSWE01000223.1"/>
</dbReference>
<dbReference type="InterPro" id="IPR011258">
    <property type="entry name" value="BPG-indep_PGM_N"/>
</dbReference>
<dbReference type="Proteomes" id="UP000031258">
    <property type="component" value="Unassembled WGS sequence"/>
</dbReference>
<accession>A0A0C1QIX3</accession>
<gene>
    <name evidence="16" type="primary">gpmI_2</name>
    <name evidence="9" type="synonym">gpmI</name>
    <name evidence="16" type="ORF">NF27_JF00310</name>
</gene>
<feature type="binding site" evidence="9 13">
    <location>
        <position position="432"/>
    </location>
    <ligand>
        <name>Mn(2+)</name>
        <dbReference type="ChEBI" id="CHEBI:29035"/>
        <label>2</label>
    </ligand>
</feature>
<dbReference type="PANTHER" id="PTHR31637">
    <property type="entry name" value="2,3-BISPHOSPHOGLYCERATE-INDEPENDENT PHOSPHOGLYCERATE MUTASE"/>
    <property type="match status" value="1"/>
</dbReference>
<evidence type="ECO:0000313" key="16">
    <source>
        <dbReference type="EMBL" id="KIE04153.1"/>
    </source>
</evidence>
<feature type="binding site" evidence="9 12">
    <location>
        <begin position="248"/>
        <end position="251"/>
    </location>
    <ligand>
        <name>substrate</name>
    </ligand>
</feature>
<dbReference type="OrthoDB" id="9800863at2"/>
<dbReference type="HAMAP" id="MF_01038">
    <property type="entry name" value="GpmI"/>
    <property type="match status" value="1"/>
</dbReference>
<evidence type="ECO:0000256" key="11">
    <source>
        <dbReference type="PIRSR" id="PIRSR001492-1"/>
    </source>
</evidence>
<feature type="domain" description="Metalloenzyme" evidence="14">
    <location>
        <begin position="5"/>
        <end position="486"/>
    </location>
</feature>
<protein>
    <recommendedName>
        <fullName evidence="9 10">2,3-bisphosphoglycerate-independent phosphoglycerate mutase</fullName>
        <shortName evidence="9">BPG-independent PGAM</shortName>
        <shortName evidence="9">Phosphoglyceromutase</shortName>
        <shortName evidence="9">iPGM</shortName>
        <ecNumber evidence="9 10">5.4.2.12</ecNumber>
    </recommendedName>
</protein>
<evidence type="ECO:0000256" key="8">
    <source>
        <dbReference type="ARBA" id="ARBA00023235"/>
    </source>
</evidence>
<dbReference type="EC" id="5.4.2.12" evidence="9 10"/>
<keyword evidence="5 9" id="KW-0479">Metal-binding</keyword>
<evidence type="ECO:0000256" key="9">
    <source>
        <dbReference type="HAMAP-Rule" id="MF_01038"/>
    </source>
</evidence>
<evidence type="ECO:0000256" key="7">
    <source>
        <dbReference type="ARBA" id="ARBA00023211"/>
    </source>
</evidence>
<evidence type="ECO:0000256" key="1">
    <source>
        <dbReference type="ARBA" id="ARBA00000370"/>
    </source>
</evidence>
<dbReference type="InterPro" id="IPR006124">
    <property type="entry name" value="Metalloenzyme"/>
</dbReference>
<comment type="similarity">
    <text evidence="4 9">Belongs to the BPG-independent phosphoglycerate mutase family.</text>
</comment>
<feature type="binding site" evidence="9 13">
    <location>
        <position position="60"/>
    </location>
    <ligand>
        <name>Mn(2+)</name>
        <dbReference type="ChEBI" id="CHEBI:29035"/>
        <label>2</label>
    </ligand>
</feature>
<comment type="subunit">
    <text evidence="9">Monomer.</text>
</comment>
<dbReference type="GO" id="GO:0030145">
    <property type="term" value="F:manganese ion binding"/>
    <property type="evidence" value="ECO:0007669"/>
    <property type="project" value="UniProtKB-UniRule"/>
</dbReference>
<evidence type="ECO:0000256" key="6">
    <source>
        <dbReference type="ARBA" id="ARBA00023152"/>
    </source>
</evidence>
<feature type="binding site" evidence="9 13">
    <location>
        <position position="391"/>
    </location>
    <ligand>
        <name>Mn(2+)</name>
        <dbReference type="ChEBI" id="CHEBI:29035"/>
        <label>1</label>
    </ligand>
</feature>
<keyword evidence="6 9" id="KW-0324">Glycolysis</keyword>
<evidence type="ECO:0000259" key="14">
    <source>
        <dbReference type="Pfam" id="PF01676"/>
    </source>
</evidence>
<evidence type="ECO:0000256" key="3">
    <source>
        <dbReference type="ARBA" id="ARBA00004798"/>
    </source>
</evidence>
<keyword evidence="8 9" id="KW-0413">Isomerase</keyword>
<feature type="binding site" evidence="9 12">
    <location>
        <position position="324"/>
    </location>
    <ligand>
        <name>substrate</name>
    </ligand>
</feature>
<dbReference type="Gene3D" id="3.40.1450.10">
    <property type="entry name" value="BPG-independent phosphoglycerate mutase, domain B"/>
    <property type="match status" value="1"/>
</dbReference>
<dbReference type="PATRIC" id="fig|86105.3.peg.1977"/>
<evidence type="ECO:0000313" key="17">
    <source>
        <dbReference type="Proteomes" id="UP000031258"/>
    </source>
</evidence>
<reference evidence="16 17" key="1">
    <citation type="submission" date="2014-11" db="EMBL/GenBank/DDBJ databases">
        <title>A Rickettsiales Symbiont of Amoebae With Ancient Features.</title>
        <authorList>
            <person name="Schulz F."/>
            <person name="Martijn J."/>
            <person name="Wascher F."/>
            <person name="Kostanjsek R."/>
            <person name="Ettema T.J."/>
            <person name="Horn M."/>
        </authorList>
    </citation>
    <scope>NUCLEOTIDE SEQUENCE [LARGE SCALE GENOMIC DNA]</scope>
    <source>
        <strain evidence="16 17">UWC36</strain>
    </source>
</reference>
<dbReference type="SUPFAM" id="SSF64158">
    <property type="entry name" value="2,3-Bisphosphoglycerate-independent phosphoglycerate mutase, substrate-binding domain"/>
    <property type="match status" value="1"/>
</dbReference>
<feature type="binding site" evidence="9 13">
    <location>
        <position position="395"/>
    </location>
    <ligand>
        <name>Mn(2+)</name>
        <dbReference type="ChEBI" id="CHEBI:29035"/>
        <label>1</label>
    </ligand>
</feature>
<dbReference type="InterPro" id="IPR017850">
    <property type="entry name" value="Alkaline_phosphatase_core_sf"/>
</dbReference>
<feature type="binding site" evidence="9 13">
    <location>
        <position position="451"/>
    </location>
    <ligand>
        <name>Mn(2+)</name>
        <dbReference type="ChEBI" id="CHEBI:29035"/>
        <label>1</label>
    </ligand>
</feature>
<proteinExistence type="inferred from homology"/>
<dbReference type="Gene3D" id="3.40.720.10">
    <property type="entry name" value="Alkaline Phosphatase, subunit A"/>
    <property type="match status" value="1"/>
</dbReference>
<dbReference type="EMBL" id="JSWE01000223">
    <property type="protein sequence ID" value="KIE04153.1"/>
    <property type="molecule type" value="Genomic_DNA"/>
</dbReference>
<dbReference type="InterPro" id="IPR036646">
    <property type="entry name" value="PGAM_B_sf"/>
</dbReference>
<dbReference type="GO" id="GO:0006096">
    <property type="term" value="P:glycolytic process"/>
    <property type="evidence" value="ECO:0007669"/>
    <property type="project" value="UniProtKB-UniRule"/>
</dbReference>
<feature type="active site" description="Phosphoserine intermediate" evidence="9 11">
    <location>
        <position position="60"/>
    </location>
</feature>
<dbReference type="Pfam" id="PF06415">
    <property type="entry name" value="iPGM_N"/>
    <property type="match status" value="1"/>
</dbReference>
<feature type="binding site" evidence="9 13">
    <location>
        <position position="10"/>
    </location>
    <ligand>
        <name>Mn(2+)</name>
        <dbReference type="ChEBI" id="CHEBI:29035"/>
        <label>2</label>
    </ligand>
</feature>